<name>A0A8S5M1N3_9CAUD</name>
<organism evidence="1">
    <name type="scientific">Siphoviridae sp. ctrfD19</name>
    <dbReference type="NCBI Taxonomy" id="2826478"/>
    <lineage>
        <taxon>Viruses</taxon>
        <taxon>Duplodnaviria</taxon>
        <taxon>Heunggongvirae</taxon>
        <taxon>Uroviricota</taxon>
        <taxon>Caudoviricetes</taxon>
    </lineage>
</organism>
<reference evidence="1" key="1">
    <citation type="journal article" date="2021" name="Proc. Natl. Acad. Sci. U.S.A.">
        <title>A Catalog of Tens of Thousands of Viruses from Human Metagenomes Reveals Hidden Associations with Chronic Diseases.</title>
        <authorList>
            <person name="Tisza M.J."/>
            <person name="Buck C.B."/>
        </authorList>
    </citation>
    <scope>NUCLEOTIDE SEQUENCE</scope>
    <source>
        <strain evidence="1">CtrfD19</strain>
    </source>
</reference>
<protein>
    <submittedName>
        <fullName evidence="1">Uncharacterized protein</fullName>
    </submittedName>
</protein>
<sequence>MINKQTLSLFTTIVMKMINTSSNHLIRHIPETILERLGMRLVMHVTSKSLKISTQQF</sequence>
<proteinExistence type="predicted"/>
<dbReference type="EMBL" id="BK014797">
    <property type="protein sequence ID" value="DAD76213.1"/>
    <property type="molecule type" value="Genomic_DNA"/>
</dbReference>
<evidence type="ECO:0000313" key="1">
    <source>
        <dbReference type="EMBL" id="DAD76213.1"/>
    </source>
</evidence>
<accession>A0A8S5M1N3</accession>